<feature type="region of interest" description="Disordered" evidence="1">
    <location>
        <begin position="49"/>
        <end position="70"/>
    </location>
</feature>
<evidence type="ECO:0000313" key="2">
    <source>
        <dbReference type="EMBL" id="CAB4045344.1"/>
    </source>
</evidence>
<proteinExistence type="predicted"/>
<name>A0A7D9MBB9_PARCT</name>
<comment type="caution">
    <text evidence="2">The sequence shown here is derived from an EMBL/GenBank/DDBJ whole genome shotgun (WGS) entry which is preliminary data.</text>
</comment>
<dbReference type="EMBL" id="CACRXK020038896">
    <property type="protein sequence ID" value="CAB4045344.1"/>
    <property type="molecule type" value="Genomic_DNA"/>
</dbReference>
<evidence type="ECO:0000256" key="1">
    <source>
        <dbReference type="SAM" id="MobiDB-lite"/>
    </source>
</evidence>
<accession>A0A7D9MBB9</accession>
<keyword evidence="3" id="KW-1185">Reference proteome</keyword>
<dbReference type="OrthoDB" id="3199698at2759"/>
<organism evidence="2 3">
    <name type="scientific">Paramuricea clavata</name>
    <name type="common">Red gorgonian</name>
    <name type="synonym">Violescent sea-whip</name>
    <dbReference type="NCBI Taxonomy" id="317549"/>
    <lineage>
        <taxon>Eukaryota</taxon>
        <taxon>Metazoa</taxon>
        <taxon>Cnidaria</taxon>
        <taxon>Anthozoa</taxon>
        <taxon>Octocorallia</taxon>
        <taxon>Malacalcyonacea</taxon>
        <taxon>Plexauridae</taxon>
        <taxon>Paramuricea</taxon>
    </lineage>
</organism>
<evidence type="ECO:0000313" key="3">
    <source>
        <dbReference type="Proteomes" id="UP001152795"/>
    </source>
</evidence>
<feature type="compositionally biased region" description="Basic and acidic residues" evidence="1">
    <location>
        <begin position="54"/>
        <end position="64"/>
    </location>
</feature>
<dbReference type="AlphaFoldDB" id="A0A7D9MBB9"/>
<reference evidence="2" key="1">
    <citation type="submission" date="2020-04" db="EMBL/GenBank/DDBJ databases">
        <authorList>
            <person name="Alioto T."/>
            <person name="Alioto T."/>
            <person name="Gomez Garrido J."/>
        </authorList>
    </citation>
    <scope>NUCLEOTIDE SEQUENCE</scope>
    <source>
        <strain evidence="2">A484AB</strain>
    </source>
</reference>
<dbReference type="Proteomes" id="UP001152795">
    <property type="component" value="Unassembled WGS sequence"/>
</dbReference>
<protein>
    <submittedName>
        <fullName evidence="2">Uncharacterized protein</fullName>
    </submittedName>
</protein>
<gene>
    <name evidence="2" type="ORF">PACLA_8A008681</name>
</gene>
<sequence length="206" mass="22896">MNISVDFANRDLTEADVTEVDQEFIDALVEIEGQKEFPYTKCDKICKSKGGLTRHSDSKHRGESVDSGTRVNTGLCQATTASIVETIKNNIMQENIYGDEINTSLKTVSAGKALRIKGESSPAAEQAIKINVSYVGGYVGGYVVSQLFKRNKGKSSPQNEELQVLLQNMKSAESHSFISARIYKIREKEVKKRALRKDMKQKSNEL</sequence>
<feature type="non-terminal residue" evidence="2">
    <location>
        <position position="1"/>
    </location>
</feature>